<dbReference type="RefSeq" id="WP_078496799.1">
    <property type="nucleotide sequence ID" value="NZ_MSZX01000001.1"/>
</dbReference>
<sequence length="130" mass="14762">MWDGQASVMNWNDLLQQYRTLIYILLEKRNEAGISHVTVTELSKVLRLSHADISSQMQKCIDLGLIEVADPSGFHVIHADLTNSPIGHMSQLLKVIQQLPDSSFEQQAEQLGFTLKELEAVYGYFIYLLL</sequence>
<dbReference type="EMBL" id="MSZX01000001">
    <property type="protein sequence ID" value="OPA81074.1"/>
    <property type="molecule type" value="Genomic_DNA"/>
</dbReference>
<proteinExistence type="predicted"/>
<reference evidence="1 2" key="1">
    <citation type="submission" date="2017-01" db="EMBL/GenBank/DDBJ databases">
        <title>Genome analysis of Paenibacillus selenitrireducens ES3-24.</title>
        <authorList>
            <person name="Xu D."/>
            <person name="Yao R."/>
            <person name="Zheng S."/>
        </authorList>
    </citation>
    <scope>NUCLEOTIDE SEQUENCE [LARGE SCALE GENOMIC DNA]</scope>
    <source>
        <strain evidence="1 2">ES3-24</strain>
    </source>
</reference>
<dbReference type="Proteomes" id="UP000190188">
    <property type="component" value="Unassembled WGS sequence"/>
</dbReference>
<comment type="caution">
    <text evidence="1">The sequence shown here is derived from an EMBL/GenBank/DDBJ whole genome shotgun (WGS) entry which is preliminary data.</text>
</comment>
<evidence type="ECO:0000313" key="2">
    <source>
        <dbReference type="Proteomes" id="UP000190188"/>
    </source>
</evidence>
<gene>
    <name evidence="1" type="ORF">BVG16_01665</name>
</gene>
<keyword evidence="2" id="KW-1185">Reference proteome</keyword>
<organism evidence="1 2">
    <name type="scientific">Paenibacillus selenitireducens</name>
    <dbReference type="NCBI Taxonomy" id="1324314"/>
    <lineage>
        <taxon>Bacteria</taxon>
        <taxon>Bacillati</taxon>
        <taxon>Bacillota</taxon>
        <taxon>Bacilli</taxon>
        <taxon>Bacillales</taxon>
        <taxon>Paenibacillaceae</taxon>
        <taxon>Paenibacillus</taxon>
    </lineage>
</organism>
<evidence type="ECO:0000313" key="1">
    <source>
        <dbReference type="EMBL" id="OPA81074.1"/>
    </source>
</evidence>
<protein>
    <submittedName>
        <fullName evidence="1">Uncharacterized protein</fullName>
    </submittedName>
</protein>
<dbReference type="STRING" id="1324314.BVG16_01665"/>
<dbReference type="AlphaFoldDB" id="A0A1T2XMH8"/>
<accession>A0A1T2XMH8</accession>
<name>A0A1T2XMH8_9BACL</name>